<dbReference type="Gene3D" id="1.10.1740.10">
    <property type="match status" value="1"/>
</dbReference>
<evidence type="ECO:0000256" key="3">
    <source>
        <dbReference type="ARBA" id="ARBA00023082"/>
    </source>
</evidence>
<dbReference type="GO" id="GO:0006352">
    <property type="term" value="P:DNA-templated transcription initiation"/>
    <property type="evidence" value="ECO:0007669"/>
    <property type="project" value="InterPro"/>
</dbReference>
<dbReference type="InterPro" id="IPR013249">
    <property type="entry name" value="RNA_pol_sigma70_r4_t2"/>
</dbReference>
<dbReference type="EMBL" id="FQWE01000001">
    <property type="protein sequence ID" value="SHF75429.1"/>
    <property type="molecule type" value="Genomic_DNA"/>
</dbReference>
<dbReference type="SUPFAM" id="SSF88659">
    <property type="entry name" value="Sigma3 and sigma4 domains of RNA polymerase sigma factors"/>
    <property type="match status" value="1"/>
</dbReference>
<evidence type="ECO:0000313" key="6">
    <source>
        <dbReference type="EMBL" id="SHF75429.1"/>
    </source>
</evidence>
<protein>
    <submittedName>
        <fullName evidence="6">RNA polymerase sigma factor, sigma-70 family</fullName>
    </submittedName>
</protein>
<dbReference type="Gene3D" id="1.10.10.10">
    <property type="entry name" value="Winged helix-like DNA-binding domain superfamily/Winged helix DNA-binding domain"/>
    <property type="match status" value="1"/>
</dbReference>
<gene>
    <name evidence="6" type="ORF">SAMN05444396_101223</name>
</gene>
<dbReference type="GO" id="GO:0003677">
    <property type="term" value="F:DNA binding"/>
    <property type="evidence" value="ECO:0007669"/>
    <property type="project" value="InterPro"/>
</dbReference>
<keyword evidence="2" id="KW-0805">Transcription regulation</keyword>
<reference evidence="7" key="1">
    <citation type="submission" date="2016-11" db="EMBL/GenBank/DDBJ databases">
        <authorList>
            <person name="Varghese N."/>
            <person name="Submissions S."/>
        </authorList>
    </citation>
    <scope>NUCLEOTIDE SEQUENCE [LARGE SCALE GENOMIC DNA]</scope>
    <source>
        <strain evidence="7">DSM 19741</strain>
    </source>
</reference>
<keyword evidence="4" id="KW-0804">Transcription</keyword>
<comment type="similarity">
    <text evidence="1">Belongs to the sigma-70 factor family. ECF subfamily.</text>
</comment>
<accession>A0A1M5E861</accession>
<dbReference type="GO" id="GO:0016987">
    <property type="term" value="F:sigma factor activity"/>
    <property type="evidence" value="ECO:0007669"/>
    <property type="project" value="UniProtKB-KW"/>
</dbReference>
<evidence type="ECO:0000259" key="5">
    <source>
        <dbReference type="Pfam" id="PF08281"/>
    </source>
</evidence>
<dbReference type="NCBIfam" id="TIGR02937">
    <property type="entry name" value="sigma70-ECF"/>
    <property type="match status" value="1"/>
</dbReference>
<name>A0A1M5E861_9FLAO</name>
<dbReference type="STRING" id="271157.SAMN05444396_101223"/>
<dbReference type="InterPro" id="IPR013325">
    <property type="entry name" value="RNA_pol_sigma_r2"/>
</dbReference>
<feature type="domain" description="RNA polymerase sigma factor 70 region 4 type 2" evidence="5">
    <location>
        <begin position="135"/>
        <end position="181"/>
    </location>
</feature>
<keyword evidence="7" id="KW-1185">Reference proteome</keyword>
<dbReference type="Proteomes" id="UP000184036">
    <property type="component" value="Unassembled WGS sequence"/>
</dbReference>
<dbReference type="RefSeq" id="WP_072987084.1">
    <property type="nucleotide sequence ID" value="NZ_FQWE01000001.1"/>
</dbReference>
<dbReference type="Pfam" id="PF08281">
    <property type="entry name" value="Sigma70_r4_2"/>
    <property type="match status" value="1"/>
</dbReference>
<evidence type="ECO:0000256" key="4">
    <source>
        <dbReference type="ARBA" id="ARBA00023163"/>
    </source>
</evidence>
<dbReference type="InterPro" id="IPR013324">
    <property type="entry name" value="RNA_pol_sigma_r3/r4-like"/>
</dbReference>
<dbReference type="SUPFAM" id="SSF88946">
    <property type="entry name" value="Sigma2 domain of RNA polymerase sigma factors"/>
    <property type="match status" value="1"/>
</dbReference>
<proteinExistence type="inferred from homology"/>
<evidence type="ECO:0000256" key="1">
    <source>
        <dbReference type="ARBA" id="ARBA00010641"/>
    </source>
</evidence>
<organism evidence="6 7">
    <name type="scientific">Flavobacterium segetis</name>
    <dbReference type="NCBI Taxonomy" id="271157"/>
    <lineage>
        <taxon>Bacteria</taxon>
        <taxon>Pseudomonadati</taxon>
        <taxon>Bacteroidota</taxon>
        <taxon>Flavobacteriia</taxon>
        <taxon>Flavobacteriales</taxon>
        <taxon>Flavobacteriaceae</taxon>
        <taxon>Flavobacterium</taxon>
    </lineage>
</organism>
<dbReference type="AlphaFoldDB" id="A0A1M5E861"/>
<evidence type="ECO:0000313" key="7">
    <source>
        <dbReference type="Proteomes" id="UP000184036"/>
    </source>
</evidence>
<dbReference type="OrthoDB" id="9150024at2"/>
<dbReference type="InterPro" id="IPR039425">
    <property type="entry name" value="RNA_pol_sigma-70-like"/>
</dbReference>
<dbReference type="InterPro" id="IPR014284">
    <property type="entry name" value="RNA_pol_sigma-70_dom"/>
</dbReference>
<evidence type="ECO:0000256" key="2">
    <source>
        <dbReference type="ARBA" id="ARBA00023015"/>
    </source>
</evidence>
<sequence length="202" mass="23625">MKIKSNINNHDDDLALWQDLRDGNEKSFSIIFEKYYPHLIRYGNSFSPFTEKVQDCVQDVFADLWLYRSSLNETVFVKAYLLSSVRKRMTRLQERDYIFNKSTSLKSIDFLTDFSIEHDLIADETTAYNVANMNNLINSLPARQKEALFLRYHHGLGIDEIADTLQVNYQSANNLLYRAVLNLRKGWKEKLLLILALSTILF</sequence>
<dbReference type="PANTHER" id="PTHR43133:SF46">
    <property type="entry name" value="RNA POLYMERASE SIGMA-70 FACTOR ECF SUBFAMILY"/>
    <property type="match status" value="1"/>
</dbReference>
<dbReference type="PANTHER" id="PTHR43133">
    <property type="entry name" value="RNA POLYMERASE ECF-TYPE SIGMA FACTO"/>
    <property type="match status" value="1"/>
</dbReference>
<keyword evidence="3" id="KW-0731">Sigma factor</keyword>
<dbReference type="InterPro" id="IPR036388">
    <property type="entry name" value="WH-like_DNA-bd_sf"/>
</dbReference>